<keyword evidence="9" id="KW-1185">Reference proteome</keyword>
<comment type="caution">
    <text evidence="8">The sequence shown here is derived from an EMBL/GenBank/DDBJ whole genome shotgun (WGS) entry which is preliminary data.</text>
</comment>
<feature type="transmembrane region" description="Helical" evidence="6">
    <location>
        <begin position="171"/>
        <end position="193"/>
    </location>
</feature>
<evidence type="ECO:0000256" key="4">
    <source>
        <dbReference type="ARBA" id="ARBA00022989"/>
    </source>
</evidence>
<feature type="transmembrane region" description="Helical" evidence="6">
    <location>
        <begin position="12"/>
        <end position="34"/>
    </location>
</feature>
<feature type="domain" description="Major facilitator superfamily (MFS) profile" evidence="7">
    <location>
        <begin position="1"/>
        <end position="406"/>
    </location>
</feature>
<reference evidence="8" key="1">
    <citation type="submission" date="2020-12" db="EMBL/GenBank/DDBJ databases">
        <title>Clostridium thailandense sp. nov., a novel acetogenic bacterium isolated from peat land soil in Thailand.</title>
        <authorList>
            <person name="Chaikitkaew S."/>
            <person name="Birkeland N.K."/>
        </authorList>
    </citation>
    <scope>NUCLEOTIDE SEQUENCE</scope>
    <source>
        <strain evidence="8">PL3</strain>
    </source>
</reference>
<evidence type="ECO:0000256" key="6">
    <source>
        <dbReference type="SAM" id="Phobius"/>
    </source>
</evidence>
<feature type="transmembrane region" description="Helical" evidence="6">
    <location>
        <begin position="79"/>
        <end position="98"/>
    </location>
</feature>
<evidence type="ECO:0000313" key="9">
    <source>
        <dbReference type="Proteomes" id="UP000694308"/>
    </source>
</evidence>
<feature type="transmembrane region" description="Helical" evidence="6">
    <location>
        <begin position="340"/>
        <end position="359"/>
    </location>
</feature>
<comment type="subcellular location">
    <subcellularLocation>
        <location evidence="1">Cell membrane</location>
        <topology evidence="1">Multi-pass membrane protein</topology>
    </subcellularLocation>
</comment>
<dbReference type="Pfam" id="PF07690">
    <property type="entry name" value="MFS_1"/>
    <property type="match status" value="1"/>
</dbReference>
<feature type="transmembrane region" description="Helical" evidence="6">
    <location>
        <begin position="244"/>
        <end position="264"/>
    </location>
</feature>
<feature type="transmembrane region" description="Helical" evidence="6">
    <location>
        <begin position="54"/>
        <end position="72"/>
    </location>
</feature>
<gene>
    <name evidence="8" type="ORF">I6U48_10750</name>
</gene>
<dbReference type="RefSeq" id="WP_218320426.1">
    <property type="nucleotide sequence ID" value="NZ_JAEEGC010000044.1"/>
</dbReference>
<dbReference type="GO" id="GO:0005886">
    <property type="term" value="C:plasma membrane"/>
    <property type="evidence" value="ECO:0007669"/>
    <property type="project" value="UniProtKB-SubCell"/>
</dbReference>
<dbReference type="GO" id="GO:0022857">
    <property type="term" value="F:transmembrane transporter activity"/>
    <property type="evidence" value="ECO:0007669"/>
    <property type="project" value="InterPro"/>
</dbReference>
<evidence type="ECO:0000256" key="5">
    <source>
        <dbReference type="ARBA" id="ARBA00023136"/>
    </source>
</evidence>
<dbReference type="AlphaFoldDB" id="A0A949TYU8"/>
<evidence type="ECO:0000259" key="7">
    <source>
        <dbReference type="PROSITE" id="PS50850"/>
    </source>
</evidence>
<dbReference type="InterPro" id="IPR020846">
    <property type="entry name" value="MFS_dom"/>
</dbReference>
<evidence type="ECO:0000313" key="8">
    <source>
        <dbReference type="EMBL" id="MBV7273388.1"/>
    </source>
</evidence>
<name>A0A949TYU8_9CLOT</name>
<dbReference type="EMBL" id="JAEEGC010000044">
    <property type="protein sequence ID" value="MBV7273388.1"/>
    <property type="molecule type" value="Genomic_DNA"/>
</dbReference>
<feature type="transmembrane region" description="Helical" evidence="6">
    <location>
        <begin position="147"/>
        <end position="165"/>
    </location>
</feature>
<evidence type="ECO:0000256" key="2">
    <source>
        <dbReference type="ARBA" id="ARBA00022475"/>
    </source>
</evidence>
<organism evidence="8 9">
    <name type="scientific">Clostridium thailandense</name>
    <dbReference type="NCBI Taxonomy" id="2794346"/>
    <lineage>
        <taxon>Bacteria</taxon>
        <taxon>Bacillati</taxon>
        <taxon>Bacillota</taxon>
        <taxon>Clostridia</taxon>
        <taxon>Eubacteriales</taxon>
        <taxon>Clostridiaceae</taxon>
        <taxon>Clostridium</taxon>
    </lineage>
</organism>
<dbReference type="PANTHER" id="PTHR43124:SF3">
    <property type="entry name" value="CHLORAMPHENICOL EFFLUX PUMP RV0191"/>
    <property type="match status" value="1"/>
</dbReference>
<keyword evidence="3 6" id="KW-0812">Transmembrane</keyword>
<feature type="transmembrane region" description="Helical" evidence="6">
    <location>
        <begin position="379"/>
        <end position="402"/>
    </location>
</feature>
<dbReference type="InterPro" id="IPR050189">
    <property type="entry name" value="MFS_Efflux_Transporters"/>
</dbReference>
<proteinExistence type="predicted"/>
<accession>A0A949TYU8</accession>
<feature type="transmembrane region" description="Helical" evidence="6">
    <location>
        <begin position="104"/>
        <end position="126"/>
    </location>
</feature>
<dbReference type="PANTHER" id="PTHR43124">
    <property type="entry name" value="PURINE EFFLUX PUMP PBUE"/>
    <property type="match status" value="1"/>
</dbReference>
<keyword evidence="2" id="KW-1003">Cell membrane</keyword>
<protein>
    <submittedName>
        <fullName evidence="8">MFS transporter</fullName>
    </submittedName>
</protein>
<feature type="transmembrane region" description="Helical" evidence="6">
    <location>
        <begin position="285"/>
        <end position="303"/>
    </location>
</feature>
<evidence type="ECO:0000256" key="3">
    <source>
        <dbReference type="ARBA" id="ARBA00022692"/>
    </source>
</evidence>
<feature type="transmembrane region" description="Helical" evidence="6">
    <location>
        <begin position="309"/>
        <end position="328"/>
    </location>
</feature>
<sequence length="419" mass="46028">MDSKKHSFKRWIMLSILCLGGGIIYQLPFLRFAYYIPMQKALGLTNMQFGNLSSVYGIVAMICYFPGGWLADRFSCRKMLAFSFVATGLGGFYFSTFPSYRMCIVLHAFWGCVTIFTYWAALIKAVRMLGDSSEQGRLYGLLEGGRGLVSTLAGLAILSIFAKMGQSTFGLAWVINLYAGLSIAVGIITWFVLEDSKKEEKSSSVLKDTILVVKDTRVWLIALLIFTTYSVYCGQTYLTPYVTTIYGASVAIGALLGIIRSYVLQMAGGAAFGFIADKVGSSAKVMFVGYIIMIICLVIFMVLPGNKALLPIVIVNMLALGFVAYGMRGIYFATVDEVKISISVAGAAAGFASLIGYIPDAFIYSLMGNWLDKYPGQLGYKYIFIFLFVIEVIGLVVSILLLRVIKKKAYHVSGEELCK</sequence>
<keyword evidence="4 6" id="KW-1133">Transmembrane helix</keyword>
<dbReference type="Proteomes" id="UP000694308">
    <property type="component" value="Unassembled WGS sequence"/>
</dbReference>
<dbReference type="InterPro" id="IPR011701">
    <property type="entry name" value="MFS"/>
</dbReference>
<dbReference type="CDD" id="cd06174">
    <property type="entry name" value="MFS"/>
    <property type="match status" value="1"/>
</dbReference>
<evidence type="ECO:0000256" key="1">
    <source>
        <dbReference type="ARBA" id="ARBA00004651"/>
    </source>
</evidence>
<keyword evidence="5 6" id="KW-0472">Membrane</keyword>
<feature type="transmembrane region" description="Helical" evidence="6">
    <location>
        <begin position="218"/>
        <end position="238"/>
    </location>
</feature>
<dbReference type="PROSITE" id="PS50850">
    <property type="entry name" value="MFS"/>
    <property type="match status" value="1"/>
</dbReference>